<dbReference type="GeneID" id="30967896"/>
<name>A0A1D2VPD1_9ASCO</name>
<feature type="domain" description="Gfo/Idh/MocA-like oxidoreductase C-terminal" evidence="2">
    <location>
        <begin position="146"/>
        <end position="353"/>
    </location>
</feature>
<evidence type="ECO:0000259" key="2">
    <source>
        <dbReference type="Pfam" id="PF02894"/>
    </source>
</evidence>
<dbReference type="Proteomes" id="UP000095038">
    <property type="component" value="Unassembled WGS sequence"/>
</dbReference>
<dbReference type="Pfam" id="PF02894">
    <property type="entry name" value="GFO_IDH_MocA_C"/>
    <property type="match status" value="1"/>
</dbReference>
<accession>A0A1D2VPD1</accession>
<dbReference type="GO" id="GO:0000166">
    <property type="term" value="F:nucleotide binding"/>
    <property type="evidence" value="ECO:0007669"/>
    <property type="project" value="InterPro"/>
</dbReference>
<dbReference type="PANTHER" id="PTHR42840:SF5">
    <property type="entry name" value="NAD(P)-BINDING ROSSMANN-FOLD SUPERFAMILY PROTEIN"/>
    <property type="match status" value="1"/>
</dbReference>
<evidence type="ECO:0000313" key="4">
    <source>
        <dbReference type="Proteomes" id="UP000095038"/>
    </source>
</evidence>
<reference evidence="4" key="1">
    <citation type="submission" date="2016-05" db="EMBL/GenBank/DDBJ databases">
        <title>Comparative genomics of biotechnologically important yeasts.</title>
        <authorList>
            <consortium name="DOE Joint Genome Institute"/>
            <person name="Riley R."/>
            <person name="Haridas S."/>
            <person name="Wolfe K.H."/>
            <person name="Lopes M.R."/>
            <person name="Hittinger C.T."/>
            <person name="Goker M."/>
            <person name="Salamov A."/>
            <person name="Wisecaver J."/>
            <person name="Long T.M."/>
            <person name="Aerts A.L."/>
            <person name="Barry K."/>
            <person name="Choi C."/>
            <person name="Clum A."/>
            <person name="Coughlan A.Y."/>
            <person name="Deshpande S."/>
            <person name="Douglass A.P."/>
            <person name="Hanson S.J."/>
            <person name="Klenk H.-P."/>
            <person name="Labutti K."/>
            <person name="Lapidus A."/>
            <person name="Lindquist E."/>
            <person name="Lipzen A."/>
            <person name="Meier-Kolthoff J.P."/>
            <person name="Ohm R.A."/>
            <person name="Otillar R.P."/>
            <person name="Pangilinan J."/>
            <person name="Peng Y."/>
            <person name="Rokas A."/>
            <person name="Rosa C.A."/>
            <person name="Scheuner C."/>
            <person name="Sibirny A.A."/>
            <person name="Slot J.C."/>
            <person name="Stielow J.B."/>
            <person name="Sun H."/>
            <person name="Kurtzman C.P."/>
            <person name="Blackwell M."/>
            <person name="Grigoriev I.V."/>
            <person name="Jeffries T.W."/>
        </authorList>
    </citation>
    <scope>NUCLEOTIDE SEQUENCE [LARGE SCALE GENOMIC DNA]</scope>
    <source>
        <strain evidence="4">DSM 1968</strain>
    </source>
</reference>
<dbReference type="Pfam" id="PF01408">
    <property type="entry name" value="GFO_IDH_MocA"/>
    <property type="match status" value="1"/>
</dbReference>
<dbReference type="FunCoup" id="A0A1D2VPD1">
    <property type="interactions" value="266"/>
</dbReference>
<dbReference type="Gene3D" id="3.30.360.10">
    <property type="entry name" value="Dihydrodipicolinate Reductase, domain 2"/>
    <property type="match status" value="1"/>
</dbReference>
<dbReference type="EMBL" id="KV454475">
    <property type="protein sequence ID" value="ODV63427.1"/>
    <property type="molecule type" value="Genomic_DNA"/>
</dbReference>
<evidence type="ECO:0000259" key="1">
    <source>
        <dbReference type="Pfam" id="PF01408"/>
    </source>
</evidence>
<gene>
    <name evidence="3" type="ORF">ASCRUDRAFT_78534</name>
</gene>
<protein>
    <submittedName>
        <fullName evidence="3">YMR315W-like protein</fullName>
    </submittedName>
</protein>
<organism evidence="3 4">
    <name type="scientific">Ascoidea rubescens DSM 1968</name>
    <dbReference type="NCBI Taxonomy" id="1344418"/>
    <lineage>
        <taxon>Eukaryota</taxon>
        <taxon>Fungi</taxon>
        <taxon>Dikarya</taxon>
        <taxon>Ascomycota</taxon>
        <taxon>Saccharomycotina</taxon>
        <taxon>Saccharomycetes</taxon>
        <taxon>Ascoideaceae</taxon>
        <taxon>Ascoidea</taxon>
    </lineage>
</organism>
<evidence type="ECO:0000313" key="3">
    <source>
        <dbReference type="EMBL" id="ODV63427.1"/>
    </source>
</evidence>
<keyword evidence="4" id="KW-1185">Reference proteome</keyword>
<dbReference type="PANTHER" id="PTHR42840">
    <property type="entry name" value="NAD(P)-BINDING ROSSMANN-FOLD SUPERFAMILY PROTEIN-RELATED"/>
    <property type="match status" value="1"/>
</dbReference>
<dbReference type="InParanoid" id="A0A1D2VPD1"/>
<dbReference type="SUPFAM" id="SSF51735">
    <property type="entry name" value="NAD(P)-binding Rossmann-fold domains"/>
    <property type="match status" value="1"/>
</dbReference>
<dbReference type="GO" id="GO:0016651">
    <property type="term" value="F:oxidoreductase activity, acting on NAD(P)H"/>
    <property type="evidence" value="ECO:0007669"/>
    <property type="project" value="EnsemblFungi"/>
</dbReference>
<sequence length="358" mass="39855">MFSSDKKPKVLNVGIIGTGIFATETHLPTVKSIPTLKVVACFNRTKKKAEEFAKKANIDPKNVHNSIDELFANPEVDIIDALLPVECNLSIVEKAIQYNKPLCFEKPIANNLESAEKIVELCKNSKMPILVLENFIYHKAVEIVKKNLKKIGDLIAFTYNSTGPFNEDNKYLNTSWRQHPNHIGGFLSDGGVHQLAYLTEILGQIESISAHTKQVRKESGTDDILFSSLKLKNNDVIGTFTYGSAFGATSKSTYLKVYGTKGTLFFDFSPKNELPIIKLKLGEYVKDYKKEEIIEINNKEDRSGVKSEFLNFYESVINNDKSLLKSTPEKTFHHLAVIDAALKSSAADGASVKVECLA</sequence>
<dbReference type="OrthoDB" id="64915at2759"/>
<dbReference type="AlphaFoldDB" id="A0A1D2VPD1"/>
<dbReference type="GO" id="GO:0006740">
    <property type="term" value="P:NADPH regeneration"/>
    <property type="evidence" value="ECO:0007669"/>
    <property type="project" value="EnsemblFungi"/>
</dbReference>
<dbReference type="InterPro" id="IPR004104">
    <property type="entry name" value="Gfo/Idh/MocA-like_OxRdtase_C"/>
</dbReference>
<dbReference type="STRING" id="1344418.A0A1D2VPD1"/>
<proteinExistence type="predicted"/>
<dbReference type="InterPro" id="IPR036291">
    <property type="entry name" value="NAD(P)-bd_dom_sf"/>
</dbReference>
<dbReference type="InterPro" id="IPR000683">
    <property type="entry name" value="Gfo/Idh/MocA-like_OxRdtase_N"/>
</dbReference>
<dbReference type="Gene3D" id="3.40.50.720">
    <property type="entry name" value="NAD(P)-binding Rossmann-like Domain"/>
    <property type="match status" value="1"/>
</dbReference>
<dbReference type="SUPFAM" id="SSF55347">
    <property type="entry name" value="Glyceraldehyde-3-phosphate dehydrogenase-like, C-terminal domain"/>
    <property type="match status" value="1"/>
</dbReference>
<feature type="domain" description="Gfo/Idh/MocA-like oxidoreductase N-terminal" evidence="1">
    <location>
        <begin position="11"/>
        <end position="127"/>
    </location>
</feature>
<dbReference type="RefSeq" id="XP_020049734.1">
    <property type="nucleotide sequence ID" value="XM_020194260.1"/>
</dbReference>
<dbReference type="GO" id="GO:0005737">
    <property type="term" value="C:cytoplasm"/>
    <property type="evidence" value="ECO:0007669"/>
    <property type="project" value="TreeGrafter"/>
</dbReference>